<dbReference type="SMART" id="SM01134">
    <property type="entry name" value="DeoRC"/>
    <property type="match status" value="1"/>
</dbReference>
<dbReference type="PROSITE" id="PS51000">
    <property type="entry name" value="HTH_DEOR_2"/>
    <property type="match status" value="1"/>
</dbReference>
<dbReference type="STRING" id="337701.SAMN05444398_102124"/>
<evidence type="ECO:0000259" key="4">
    <source>
        <dbReference type="PROSITE" id="PS51000"/>
    </source>
</evidence>
<dbReference type="InterPro" id="IPR036390">
    <property type="entry name" value="WH_DNA-bd_sf"/>
</dbReference>
<dbReference type="Proteomes" id="UP000183974">
    <property type="component" value="Unassembled WGS sequence"/>
</dbReference>
<dbReference type="PANTHER" id="PTHR30363:SF44">
    <property type="entry name" value="AGA OPERON TRANSCRIPTIONAL REPRESSOR-RELATED"/>
    <property type="match status" value="1"/>
</dbReference>
<organism evidence="5 6">
    <name type="scientific">Roseovarius pacificus</name>
    <dbReference type="NCBI Taxonomy" id="337701"/>
    <lineage>
        <taxon>Bacteria</taxon>
        <taxon>Pseudomonadati</taxon>
        <taxon>Pseudomonadota</taxon>
        <taxon>Alphaproteobacteria</taxon>
        <taxon>Rhodobacterales</taxon>
        <taxon>Roseobacteraceae</taxon>
        <taxon>Roseovarius</taxon>
    </lineage>
</organism>
<keyword evidence="3" id="KW-0804">Transcription</keyword>
<dbReference type="InterPro" id="IPR018356">
    <property type="entry name" value="Tscrpt_reg_HTH_DeoR_CS"/>
</dbReference>
<dbReference type="AlphaFoldDB" id="A0A1M7A0H8"/>
<evidence type="ECO:0000313" key="5">
    <source>
        <dbReference type="EMBL" id="SHL36160.1"/>
    </source>
</evidence>
<dbReference type="Pfam" id="PF08220">
    <property type="entry name" value="HTH_DeoR"/>
    <property type="match status" value="1"/>
</dbReference>
<dbReference type="PROSITE" id="PS00894">
    <property type="entry name" value="HTH_DEOR_1"/>
    <property type="match status" value="1"/>
</dbReference>
<evidence type="ECO:0000256" key="1">
    <source>
        <dbReference type="ARBA" id="ARBA00023015"/>
    </source>
</evidence>
<dbReference type="Gene3D" id="1.10.10.10">
    <property type="entry name" value="Winged helix-like DNA-binding domain superfamily/Winged helix DNA-binding domain"/>
    <property type="match status" value="1"/>
</dbReference>
<sequence length="267" mass="29222">MTTRRYKKQERHEQILLELKLKPHVRVAELAKQFGVTTETVRRDIEDLGRDGLLQRAHGGASARHAGAHHDLDARRHQRVAERERLGRFAASLVAEGSSIMVDAGATTMEFARFLAFAETRVTVITNSLQVAMILGQSPATDVRLAPGEYLPREAAVVGTETCEYLANYNVDACFIGAAGLSEVGVTEAIAGFGAVKRAMMRQSRARHFLIDASKFGQTHMTRVASLDEIGSLVSDRHPTAPLSGVLRERGVRMLSPDIQKSAPARV</sequence>
<name>A0A1M7A0H8_9RHOB</name>
<dbReference type="PRINTS" id="PR00037">
    <property type="entry name" value="HTHLACR"/>
</dbReference>
<dbReference type="InterPro" id="IPR050313">
    <property type="entry name" value="Carb_Metab_HTH_regulators"/>
</dbReference>
<dbReference type="Pfam" id="PF00455">
    <property type="entry name" value="DeoRC"/>
    <property type="match status" value="1"/>
</dbReference>
<proteinExistence type="predicted"/>
<feature type="domain" description="HTH deoR-type" evidence="4">
    <location>
        <begin position="8"/>
        <end position="63"/>
    </location>
</feature>
<dbReference type="RefSeq" id="WP_073033839.1">
    <property type="nucleotide sequence ID" value="NZ_BMLR01000002.1"/>
</dbReference>
<evidence type="ECO:0000256" key="3">
    <source>
        <dbReference type="ARBA" id="ARBA00023163"/>
    </source>
</evidence>
<dbReference type="SMART" id="SM00420">
    <property type="entry name" value="HTH_DEOR"/>
    <property type="match status" value="1"/>
</dbReference>
<dbReference type="EMBL" id="FRBR01000002">
    <property type="protein sequence ID" value="SHL36160.1"/>
    <property type="molecule type" value="Genomic_DNA"/>
</dbReference>
<dbReference type="GO" id="GO:0003677">
    <property type="term" value="F:DNA binding"/>
    <property type="evidence" value="ECO:0007669"/>
    <property type="project" value="UniProtKB-KW"/>
</dbReference>
<keyword evidence="1" id="KW-0805">Transcription regulation</keyword>
<keyword evidence="6" id="KW-1185">Reference proteome</keyword>
<evidence type="ECO:0000313" key="6">
    <source>
        <dbReference type="Proteomes" id="UP000183974"/>
    </source>
</evidence>
<accession>A0A1M7A0H8</accession>
<gene>
    <name evidence="5" type="ORF">SAMN05444398_102124</name>
</gene>
<dbReference type="InterPro" id="IPR001034">
    <property type="entry name" value="DeoR_HTH"/>
</dbReference>
<protein>
    <submittedName>
        <fullName evidence="5">Transcriptional regulator, DeoR family</fullName>
    </submittedName>
</protein>
<dbReference type="InterPro" id="IPR014036">
    <property type="entry name" value="DeoR-like_C"/>
</dbReference>
<evidence type="ECO:0000256" key="2">
    <source>
        <dbReference type="ARBA" id="ARBA00023125"/>
    </source>
</evidence>
<reference evidence="5 6" key="1">
    <citation type="submission" date="2016-11" db="EMBL/GenBank/DDBJ databases">
        <authorList>
            <person name="Jaros S."/>
            <person name="Januszkiewicz K."/>
            <person name="Wedrychowicz H."/>
        </authorList>
    </citation>
    <scope>NUCLEOTIDE SEQUENCE [LARGE SCALE GENOMIC DNA]</scope>
    <source>
        <strain evidence="5 6">DSM 29589</strain>
    </source>
</reference>
<dbReference type="SUPFAM" id="SSF46785">
    <property type="entry name" value="Winged helix' DNA-binding domain"/>
    <property type="match status" value="1"/>
</dbReference>
<dbReference type="GO" id="GO:0003700">
    <property type="term" value="F:DNA-binding transcription factor activity"/>
    <property type="evidence" value="ECO:0007669"/>
    <property type="project" value="InterPro"/>
</dbReference>
<dbReference type="PANTHER" id="PTHR30363">
    <property type="entry name" value="HTH-TYPE TRANSCRIPTIONAL REGULATOR SRLR-RELATED"/>
    <property type="match status" value="1"/>
</dbReference>
<dbReference type="InterPro" id="IPR036388">
    <property type="entry name" value="WH-like_DNA-bd_sf"/>
</dbReference>
<keyword evidence="2" id="KW-0238">DNA-binding</keyword>
<dbReference type="InterPro" id="IPR037171">
    <property type="entry name" value="NagB/RpiA_transferase-like"/>
</dbReference>
<dbReference type="SUPFAM" id="SSF100950">
    <property type="entry name" value="NagB/RpiA/CoA transferase-like"/>
    <property type="match status" value="1"/>
</dbReference>